<dbReference type="AlphaFoldDB" id="A0A8H7TAR1"/>
<keyword evidence="1" id="KW-0677">Repeat</keyword>
<dbReference type="Gene3D" id="3.40.50.300">
    <property type="entry name" value="P-loop containing nucleotide triphosphate hydrolases"/>
    <property type="match status" value="1"/>
</dbReference>
<dbReference type="SMART" id="SM00248">
    <property type="entry name" value="ANK"/>
    <property type="match status" value="4"/>
</dbReference>
<evidence type="ECO:0000256" key="1">
    <source>
        <dbReference type="ARBA" id="ARBA00022737"/>
    </source>
</evidence>
<dbReference type="Proteomes" id="UP000664132">
    <property type="component" value="Unassembled WGS sequence"/>
</dbReference>
<dbReference type="SUPFAM" id="SSF52540">
    <property type="entry name" value="P-loop containing nucleoside triphosphate hydrolases"/>
    <property type="match status" value="1"/>
</dbReference>
<feature type="repeat" description="ANK" evidence="2">
    <location>
        <begin position="718"/>
        <end position="750"/>
    </location>
</feature>
<evidence type="ECO:0000256" key="2">
    <source>
        <dbReference type="PROSITE-ProRule" id="PRU00023"/>
    </source>
</evidence>
<sequence>MDPLSISAGIVALLQAANAVILVCYDFRAAIDEAPWSLTRTLDGIKELRDVLETIERVVDRPKYPASHNAEKSPALSLLQTSENSPVSNCLHELKCLQDIIDCSHRSDRSGSRMQALKSAITWRLRDHDVTLRLDRIERCKSTLKLALTADEITLLNDIRAMTADLQKEAAHIDHNVASLCSGIRLRDRDKKDRNILQWLSPVDPSESHRATTDLYQEGTSGWIVQCGEFCDWFRASGGVLWLSGFPGAGKTVIFSRVVTYLNRTLDEFGDGGQVAYFYCNFRKPESQKSLNVIGSLVAQLCCQSGKFPKDLVCAFDLKRDSCGRRQRPDFKVLRQALQFFAERSKTILLIDALDECEERESLLDFIQMVANDTENISILVTSRNEADIHKKLISCHRVRLEYHLKDMDHDVASYVENRLNFDHNLGWIDAALKEEIQRNMKIRSKGMFRWAQCQMDSMSSLRTVKAIRTALKELPRGLDETYRRILEMIPVHSAGITRRILLWLAFTITPLTLDELHTAIAVDADLDYLDVESQLRTPEDILSLCGSLVSVSVEGIIGLAHLSVKDFLLSAETKLQPSISNFAVTACEANHELAFSCISYMMFTEFNKGPSTTSEAFVARCANHRFLKHAAVAWPYYLRASNPTSQLRRLVTSFFSPEMRANFMSWVQVLNANTDTQWDFYPRHATPLYYASSFGMTESVKSFIEAGDDLDEPGSRYGGTALHGAVLRNHIGVINLLLSAGADPNHSDFNGVAPLHTAALYEYTTVMSLLLGSGASKQNLDNAGESAQDWAVKAGRQESVELLLGIIQTPKACNVSDPGHEGVWVPSETYYPYLRSSP</sequence>
<proteinExistence type="predicted"/>
<feature type="domain" description="GPI inositol-deacylase winged helix" evidence="3">
    <location>
        <begin position="497"/>
        <end position="574"/>
    </location>
</feature>
<dbReference type="InterPro" id="IPR027417">
    <property type="entry name" value="P-loop_NTPase"/>
</dbReference>
<dbReference type="InterPro" id="IPR036770">
    <property type="entry name" value="Ankyrin_rpt-contain_sf"/>
</dbReference>
<dbReference type="InterPro" id="IPR056884">
    <property type="entry name" value="NPHP3-like_N"/>
</dbReference>
<evidence type="ECO:0000313" key="5">
    <source>
        <dbReference type="EMBL" id="KAG4418114.1"/>
    </source>
</evidence>
<protein>
    <recommendedName>
        <fullName evidence="7">NACHT domain-containing protein</fullName>
    </recommendedName>
</protein>
<keyword evidence="6" id="KW-1185">Reference proteome</keyword>
<dbReference type="InterPro" id="IPR054471">
    <property type="entry name" value="GPIID_WHD"/>
</dbReference>
<dbReference type="PANTHER" id="PTHR10039:SF16">
    <property type="entry name" value="GPI INOSITOL-DEACYLASE"/>
    <property type="match status" value="1"/>
</dbReference>
<dbReference type="PANTHER" id="PTHR10039">
    <property type="entry name" value="AMELOGENIN"/>
    <property type="match status" value="1"/>
</dbReference>
<feature type="repeat" description="ANK" evidence="2">
    <location>
        <begin position="751"/>
        <end position="783"/>
    </location>
</feature>
<dbReference type="SUPFAM" id="SSF48403">
    <property type="entry name" value="Ankyrin repeat"/>
    <property type="match status" value="1"/>
</dbReference>
<feature type="domain" description="Nephrocystin 3-like N-terminal" evidence="4">
    <location>
        <begin position="219"/>
        <end position="384"/>
    </location>
</feature>
<evidence type="ECO:0000259" key="4">
    <source>
        <dbReference type="Pfam" id="PF24883"/>
    </source>
</evidence>
<dbReference type="OrthoDB" id="1577640at2759"/>
<dbReference type="Pfam" id="PF12796">
    <property type="entry name" value="Ank_2"/>
    <property type="match status" value="1"/>
</dbReference>
<reference evidence="5" key="1">
    <citation type="submission" date="2021-02" db="EMBL/GenBank/DDBJ databases">
        <title>Genome sequence Cadophora malorum strain M34.</title>
        <authorList>
            <person name="Stefanovic E."/>
            <person name="Vu D."/>
            <person name="Scully C."/>
            <person name="Dijksterhuis J."/>
            <person name="Roader J."/>
            <person name="Houbraken J."/>
        </authorList>
    </citation>
    <scope>NUCLEOTIDE SEQUENCE</scope>
    <source>
        <strain evidence="5">M34</strain>
    </source>
</reference>
<keyword evidence="2" id="KW-0040">ANK repeat</keyword>
<dbReference type="PROSITE" id="PS50088">
    <property type="entry name" value="ANK_REPEAT"/>
    <property type="match status" value="2"/>
</dbReference>
<evidence type="ECO:0000313" key="6">
    <source>
        <dbReference type="Proteomes" id="UP000664132"/>
    </source>
</evidence>
<comment type="caution">
    <text evidence="5">The sequence shown here is derived from an EMBL/GenBank/DDBJ whole genome shotgun (WGS) entry which is preliminary data.</text>
</comment>
<dbReference type="Pfam" id="PF24883">
    <property type="entry name" value="NPHP3_N"/>
    <property type="match status" value="1"/>
</dbReference>
<dbReference type="Pfam" id="PF22939">
    <property type="entry name" value="WHD_GPIID"/>
    <property type="match status" value="1"/>
</dbReference>
<accession>A0A8H7TAR1</accession>
<dbReference type="EMBL" id="JAFJYH010000137">
    <property type="protein sequence ID" value="KAG4418114.1"/>
    <property type="molecule type" value="Genomic_DNA"/>
</dbReference>
<organism evidence="5 6">
    <name type="scientific">Cadophora malorum</name>
    <dbReference type="NCBI Taxonomy" id="108018"/>
    <lineage>
        <taxon>Eukaryota</taxon>
        <taxon>Fungi</taxon>
        <taxon>Dikarya</taxon>
        <taxon>Ascomycota</taxon>
        <taxon>Pezizomycotina</taxon>
        <taxon>Leotiomycetes</taxon>
        <taxon>Helotiales</taxon>
        <taxon>Ploettnerulaceae</taxon>
        <taxon>Cadophora</taxon>
    </lineage>
</organism>
<dbReference type="PROSITE" id="PS50297">
    <property type="entry name" value="ANK_REP_REGION"/>
    <property type="match status" value="2"/>
</dbReference>
<evidence type="ECO:0000259" key="3">
    <source>
        <dbReference type="Pfam" id="PF22939"/>
    </source>
</evidence>
<evidence type="ECO:0008006" key="7">
    <source>
        <dbReference type="Google" id="ProtNLM"/>
    </source>
</evidence>
<dbReference type="InterPro" id="IPR002110">
    <property type="entry name" value="Ankyrin_rpt"/>
</dbReference>
<dbReference type="Gene3D" id="1.25.40.20">
    <property type="entry name" value="Ankyrin repeat-containing domain"/>
    <property type="match status" value="1"/>
</dbReference>
<name>A0A8H7TAR1_9HELO</name>
<gene>
    <name evidence="5" type="ORF">IFR04_008775</name>
</gene>